<evidence type="ECO:0000313" key="3">
    <source>
        <dbReference type="EMBL" id="GAA4017941.1"/>
    </source>
</evidence>
<dbReference type="Gene3D" id="2.60.300.12">
    <property type="entry name" value="HesB-like domain"/>
    <property type="match status" value="1"/>
</dbReference>
<feature type="domain" description="Core" evidence="2">
    <location>
        <begin position="4"/>
        <end position="106"/>
    </location>
</feature>
<name>A0ABP7SXS0_9BURK</name>
<dbReference type="InterPro" id="IPR000361">
    <property type="entry name" value="ATAP_core_dom"/>
</dbReference>
<comment type="caution">
    <text evidence="3">The sequence shown here is derived from an EMBL/GenBank/DDBJ whole genome shotgun (WGS) entry which is preliminary data.</text>
</comment>
<dbReference type="InterPro" id="IPR035903">
    <property type="entry name" value="HesB-like_dom_sf"/>
</dbReference>
<dbReference type="InterPro" id="IPR034904">
    <property type="entry name" value="FSCA_dom_sf"/>
</dbReference>
<protein>
    <submittedName>
        <fullName evidence="3">Fe-S biogenesis protein NfuA</fullName>
    </submittedName>
</protein>
<accession>A0ABP7SXS0</accession>
<dbReference type="Gene3D" id="3.30.300.130">
    <property type="entry name" value="Fe-S cluster assembly (FSCA)"/>
    <property type="match status" value="1"/>
</dbReference>
<reference evidence="4" key="1">
    <citation type="journal article" date="2019" name="Int. J. Syst. Evol. Microbiol.">
        <title>The Global Catalogue of Microorganisms (GCM) 10K type strain sequencing project: providing services to taxonomists for standard genome sequencing and annotation.</title>
        <authorList>
            <consortium name="The Broad Institute Genomics Platform"/>
            <consortium name="The Broad Institute Genome Sequencing Center for Infectious Disease"/>
            <person name="Wu L."/>
            <person name="Ma J."/>
        </authorList>
    </citation>
    <scope>NUCLEOTIDE SEQUENCE [LARGE SCALE GENOMIC DNA]</scope>
    <source>
        <strain evidence="4">JCM 16673</strain>
    </source>
</reference>
<dbReference type="PANTHER" id="PTHR11178">
    <property type="entry name" value="IRON-SULFUR CLUSTER SCAFFOLD PROTEIN NFU-RELATED"/>
    <property type="match status" value="1"/>
</dbReference>
<evidence type="ECO:0000259" key="2">
    <source>
        <dbReference type="Pfam" id="PF01521"/>
    </source>
</evidence>
<dbReference type="EMBL" id="BAAAZE010000006">
    <property type="protein sequence ID" value="GAA4017941.1"/>
    <property type="molecule type" value="Genomic_DNA"/>
</dbReference>
<dbReference type="SUPFAM" id="SSF117916">
    <property type="entry name" value="Fe-S cluster assembly (FSCA) domain-like"/>
    <property type="match status" value="1"/>
</dbReference>
<evidence type="ECO:0000259" key="1">
    <source>
        <dbReference type="Pfam" id="PF01106"/>
    </source>
</evidence>
<dbReference type="Pfam" id="PF01106">
    <property type="entry name" value="NifU"/>
    <property type="match status" value="1"/>
</dbReference>
<dbReference type="InterPro" id="IPR001075">
    <property type="entry name" value="NIF_FeS_clus_asmbl_NifU_C"/>
</dbReference>
<gene>
    <name evidence="3" type="primary">nfuA</name>
    <name evidence="3" type="ORF">GCM10022212_12100</name>
</gene>
<sequence>MTPHITFSNTALTHFRELLDRQDDTGTQLRIYVLHPGTSLGHCGIAYWHPAAGTPEDASIDAGTFRLYYVRQEAAFLDGVSVDFRKTFSGHTLALQAPNAKSVVVIDENSPLAHRITRVLETEINTHLSEHGGTVMLDEIREGGVVALKFGGGCHGCGNAEQTLKETVEATLLKWFPDITRVVDGTNHSDGVAPYLPRKTPVAA</sequence>
<feature type="domain" description="NIF system FeS cluster assembly NifU C-terminal" evidence="1">
    <location>
        <begin position="116"/>
        <end position="183"/>
    </location>
</feature>
<dbReference type="SUPFAM" id="SSF89360">
    <property type="entry name" value="HesB-like domain"/>
    <property type="match status" value="1"/>
</dbReference>
<dbReference type="Proteomes" id="UP001501353">
    <property type="component" value="Unassembled WGS sequence"/>
</dbReference>
<keyword evidence="4" id="KW-1185">Reference proteome</keyword>
<dbReference type="RefSeq" id="WP_344762366.1">
    <property type="nucleotide sequence ID" value="NZ_BAAAZE010000006.1"/>
</dbReference>
<dbReference type="PANTHER" id="PTHR11178:SF51">
    <property type="entry name" value="FE_S BIOGENESIS PROTEIN NFUA"/>
    <property type="match status" value="1"/>
</dbReference>
<dbReference type="Pfam" id="PF01521">
    <property type="entry name" value="Fe-S_biosyn"/>
    <property type="match status" value="1"/>
</dbReference>
<evidence type="ECO:0000313" key="4">
    <source>
        <dbReference type="Proteomes" id="UP001501353"/>
    </source>
</evidence>
<organism evidence="3 4">
    <name type="scientific">Actimicrobium antarcticum</name>
    <dbReference type="NCBI Taxonomy" id="1051899"/>
    <lineage>
        <taxon>Bacteria</taxon>
        <taxon>Pseudomonadati</taxon>
        <taxon>Pseudomonadota</taxon>
        <taxon>Betaproteobacteria</taxon>
        <taxon>Burkholderiales</taxon>
        <taxon>Oxalobacteraceae</taxon>
        <taxon>Actimicrobium</taxon>
    </lineage>
</organism>
<proteinExistence type="predicted"/>